<proteinExistence type="predicted"/>
<feature type="transmembrane region" description="Helical" evidence="6">
    <location>
        <begin position="67"/>
        <end position="85"/>
    </location>
</feature>
<evidence type="ECO:0000256" key="3">
    <source>
        <dbReference type="ARBA" id="ARBA00022692"/>
    </source>
</evidence>
<evidence type="ECO:0000256" key="1">
    <source>
        <dbReference type="ARBA" id="ARBA00004651"/>
    </source>
</evidence>
<evidence type="ECO:0000256" key="5">
    <source>
        <dbReference type="ARBA" id="ARBA00023136"/>
    </source>
</evidence>
<feature type="transmembrane region" description="Helical" evidence="6">
    <location>
        <begin position="35"/>
        <end position="55"/>
    </location>
</feature>
<comment type="subcellular location">
    <subcellularLocation>
        <location evidence="1">Cell membrane</location>
        <topology evidence="1">Multi-pass membrane protein</topology>
    </subcellularLocation>
</comment>
<dbReference type="GO" id="GO:0015658">
    <property type="term" value="F:branched-chain amino acid transmembrane transporter activity"/>
    <property type="evidence" value="ECO:0007669"/>
    <property type="project" value="InterPro"/>
</dbReference>
<feature type="transmembrane region" description="Helical" evidence="6">
    <location>
        <begin position="238"/>
        <end position="269"/>
    </location>
</feature>
<dbReference type="InterPro" id="IPR043428">
    <property type="entry name" value="LivM-like"/>
</dbReference>
<feature type="transmembrane region" description="Helical" evidence="6">
    <location>
        <begin position="91"/>
        <end position="110"/>
    </location>
</feature>
<dbReference type="OrthoDB" id="9789927at2"/>
<gene>
    <name evidence="7" type="ORF">E4K67_10480</name>
</gene>
<feature type="transmembrane region" description="Helical" evidence="6">
    <location>
        <begin position="12"/>
        <end position="29"/>
    </location>
</feature>
<keyword evidence="8" id="KW-1185">Reference proteome</keyword>
<keyword evidence="3 6" id="KW-0812">Transmembrane</keyword>
<feature type="transmembrane region" description="Helical" evidence="6">
    <location>
        <begin position="157"/>
        <end position="176"/>
    </location>
</feature>
<accession>A0A4Z0R800</accession>
<keyword evidence="5 6" id="KW-0472">Membrane</keyword>
<evidence type="ECO:0000256" key="2">
    <source>
        <dbReference type="ARBA" id="ARBA00022475"/>
    </source>
</evidence>
<feature type="transmembrane region" description="Helical" evidence="6">
    <location>
        <begin position="115"/>
        <end position="137"/>
    </location>
</feature>
<dbReference type="GO" id="GO:0005886">
    <property type="term" value="C:plasma membrane"/>
    <property type="evidence" value="ECO:0007669"/>
    <property type="project" value="UniProtKB-SubCell"/>
</dbReference>
<name>A0A4Z0R800_9FIRM</name>
<feature type="transmembrane region" description="Helical" evidence="6">
    <location>
        <begin position="206"/>
        <end position="226"/>
    </location>
</feature>
<feature type="transmembrane region" description="Helical" evidence="6">
    <location>
        <begin position="276"/>
        <end position="295"/>
    </location>
</feature>
<dbReference type="CDD" id="cd06581">
    <property type="entry name" value="TM_PBP1_LivM_like"/>
    <property type="match status" value="1"/>
</dbReference>
<dbReference type="PANTHER" id="PTHR30482:SF17">
    <property type="entry name" value="ABC TRANSPORTER ATP-BINDING PROTEIN"/>
    <property type="match status" value="1"/>
</dbReference>
<evidence type="ECO:0000256" key="4">
    <source>
        <dbReference type="ARBA" id="ARBA00022989"/>
    </source>
</evidence>
<dbReference type="Proteomes" id="UP000298460">
    <property type="component" value="Unassembled WGS sequence"/>
</dbReference>
<evidence type="ECO:0000313" key="8">
    <source>
        <dbReference type="Proteomes" id="UP000298460"/>
    </source>
</evidence>
<keyword evidence="2" id="KW-1003">Cell membrane</keyword>
<organism evidence="7 8">
    <name type="scientific">Desulfosporosinus fructosivorans</name>
    <dbReference type="NCBI Taxonomy" id="2018669"/>
    <lineage>
        <taxon>Bacteria</taxon>
        <taxon>Bacillati</taxon>
        <taxon>Bacillota</taxon>
        <taxon>Clostridia</taxon>
        <taxon>Eubacteriales</taxon>
        <taxon>Desulfitobacteriaceae</taxon>
        <taxon>Desulfosporosinus</taxon>
    </lineage>
</organism>
<dbReference type="Pfam" id="PF02653">
    <property type="entry name" value="BPD_transp_2"/>
    <property type="match status" value="1"/>
</dbReference>
<dbReference type="EMBL" id="SPQQ01000003">
    <property type="protein sequence ID" value="TGE38369.1"/>
    <property type="molecule type" value="Genomic_DNA"/>
</dbReference>
<keyword evidence="4 6" id="KW-1133">Transmembrane helix</keyword>
<evidence type="ECO:0000313" key="7">
    <source>
        <dbReference type="EMBL" id="TGE38369.1"/>
    </source>
</evidence>
<reference evidence="7 8" key="1">
    <citation type="submission" date="2019-03" db="EMBL/GenBank/DDBJ databases">
        <title>Draft Genome Sequence of Desulfosporosinus fructosivorans Strain 63.6F, Isolated from Marine Sediment in the Baltic Sea.</title>
        <authorList>
            <person name="Hausmann B."/>
            <person name="Vandieken V."/>
            <person name="Pjevac P."/>
            <person name="Schreck K."/>
            <person name="Herbold C.W."/>
            <person name="Loy A."/>
        </authorList>
    </citation>
    <scope>NUCLEOTIDE SEQUENCE [LARGE SCALE GENOMIC DNA]</scope>
    <source>
        <strain evidence="7 8">63.6F</strain>
    </source>
</reference>
<dbReference type="AlphaFoldDB" id="A0A4Z0R800"/>
<sequence>MLKRLTSNRSIKYSALGLLVLVLLTVPLWGTQYLVMLFLLISLYVAFAQMWNLLAGYAGLISLGQQIFIGLGGYTLAVLTEYYGLTIWQSILMGGLISGVVAAFLAFLLFRMKGVYFTIASWITAEIMVVVFSNWAYVRQGMGIFIRSAYKLSTNDIYYAALALGISSVILVQIILRSKLGLGLMAMRDNEGAAETMGVEIFKSKLYCFIISAVVTGFTGGVLYLSQAFIQPTAAFSISWTVAVIFIVIIGGIGTVVGPIVGAVIYVLLQQFLSQYVGIGMLILGVMAITVILIAPKGIMGTLQQKLRFEIFSSRRI</sequence>
<protein>
    <submittedName>
        <fullName evidence="7">Branched-chain amino acid ABC transporter permease</fullName>
    </submittedName>
</protein>
<evidence type="ECO:0000256" key="6">
    <source>
        <dbReference type="SAM" id="Phobius"/>
    </source>
</evidence>
<dbReference type="InterPro" id="IPR001851">
    <property type="entry name" value="ABC_transp_permease"/>
</dbReference>
<dbReference type="PANTHER" id="PTHR30482">
    <property type="entry name" value="HIGH-AFFINITY BRANCHED-CHAIN AMINO ACID TRANSPORT SYSTEM PERMEASE"/>
    <property type="match status" value="1"/>
</dbReference>
<comment type="caution">
    <text evidence="7">The sequence shown here is derived from an EMBL/GenBank/DDBJ whole genome shotgun (WGS) entry which is preliminary data.</text>
</comment>